<accession>A0AAX4NZI3</accession>
<dbReference type="EMBL" id="CP151501">
    <property type="protein sequence ID" value="WZN59083.1"/>
    <property type="molecule type" value="Genomic_DNA"/>
</dbReference>
<keyword evidence="2" id="KW-1185">Reference proteome</keyword>
<evidence type="ECO:0000313" key="1">
    <source>
        <dbReference type="EMBL" id="WZN59083.1"/>
    </source>
</evidence>
<dbReference type="AlphaFoldDB" id="A0AAX4NZI3"/>
<organism evidence="1 2">
    <name type="scientific">Chloropicon roscoffensis</name>
    <dbReference type="NCBI Taxonomy" id="1461544"/>
    <lineage>
        <taxon>Eukaryota</taxon>
        <taxon>Viridiplantae</taxon>
        <taxon>Chlorophyta</taxon>
        <taxon>Chloropicophyceae</taxon>
        <taxon>Chloropicales</taxon>
        <taxon>Chloropicaceae</taxon>
        <taxon>Chloropicon</taxon>
    </lineage>
</organism>
<dbReference type="SUPFAM" id="SSF53254">
    <property type="entry name" value="Phosphoglycerate mutase-like"/>
    <property type="match status" value="1"/>
</dbReference>
<protein>
    <submittedName>
        <fullName evidence="1">Uncharacterized protein</fullName>
    </submittedName>
</protein>
<gene>
    <name evidence="1" type="ORF">HKI87_01g06080</name>
</gene>
<sequence>MELVAALLTLAVALNAFFVFLACLKSKAAGRVLSMQRKWAGALIYMVQSKDKVKAKNLPCSSKTDLDDPNLKKKTVVFVRHGESVWNEVFNRGKGPGFLFRLLLSFFRELYQISFGDSLMIDSPLSSVGETQGKDLFQFMQQEKLRTVMYNLNKAEEIFHKIKSGDRDCKLIASNLRRSMATAALGFSARIRKTKEKIQIVPYLQEITRNVDAVSTAGKGEVQANLGGSLSDIDTEALFDPRINTGSKPVSLTGSRRIELFARWLFNQREGVIVAAGHSLYFKSFLTAYLPKSFEHVCKKKKMRNSAVVTFDVVQDSTGSVMILPDTLTTLYLGYCK</sequence>
<dbReference type="Gene3D" id="3.40.50.1240">
    <property type="entry name" value="Phosphoglycerate mutase-like"/>
    <property type="match status" value="1"/>
</dbReference>
<dbReference type="InterPro" id="IPR029033">
    <property type="entry name" value="His_PPase_superfam"/>
</dbReference>
<evidence type="ECO:0000313" key="2">
    <source>
        <dbReference type="Proteomes" id="UP001472866"/>
    </source>
</evidence>
<dbReference type="Proteomes" id="UP001472866">
    <property type="component" value="Chromosome 01"/>
</dbReference>
<proteinExistence type="predicted"/>
<name>A0AAX4NZI3_9CHLO</name>
<reference evidence="1 2" key="1">
    <citation type="submission" date="2024-03" db="EMBL/GenBank/DDBJ databases">
        <title>Complete genome sequence of the green alga Chloropicon roscoffensis RCC1871.</title>
        <authorList>
            <person name="Lemieux C."/>
            <person name="Pombert J.-F."/>
            <person name="Otis C."/>
            <person name="Turmel M."/>
        </authorList>
    </citation>
    <scope>NUCLEOTIDE SEQUENCE [LARGE SCALE GENOMIC DNA]</scope>
    <source>
        <strain evidence="1 2">RCC1871</strain>
    </source>
</reference>